<feature type="chain" id="PRO_5047154343" description="DUF5666 domain-containing protein" evidence="2">
    <location>
        <begin position="25"/>
        <end position="140"/>
    </location>
</feature>
<keyword evidence="2" id="KW-0732">Signal</keyword>
<feature type="region of interest" description="Disordered" evidence="1">
    <location>
        <begin position="116"/>
        <end position="140"/>
    </location>
</feature>
<evidence type="ECO:0000313" key="4">
    <source>
        <dbReference type="Proteomes" id="UP000830631"/>
    </source>
</evidence>
<keyword evidence="4" id="KW-1185">Reference proteome</keyword>
<sequence length="140" mass="14056">MVVVGALLTVIVAAVVGPTQPAVAADRVFLIDSLSHQGDDLSPGDGVCLTSTGVCTLRAALQESNASAVDDTIVIAPAEDVDASTPGVQPSGTIVVSGSGAAKLDARRSIVALRRRRSGVPGDPKRGHRLPEPVGSGVAQ</sequence>
<evidence type="ECO:0000256" key="2">
    <source>
        <dbReference type="SAM" id="SignalP"/>
    </source>
</evidence>
<name>A0ABY4IXX1_9MICO</name>
<evidence type="ECO:0008006" key="5">
    <source>
        <dbReference type="Google" id="ProtNLM"/>
    </source>
</evidence>
<evidence type="ECO:0000313" key="3">
    <source>
        <dbReference type="EMBL" id="UPL17155.1"/>
    </source>
</evidence>
<feature type="signal peptide" evidence="2">
    <location>
        <begin position="1"/>
        <end position="24"/>
    </location>
</feature>
<proteinExistence type="predicted"/>
<gene>
    <name evidence="3" type="ORF">KV397_04945</name>
</gene>
<protein>
    <recommendedName>
        <fullName evidence="5">DUF5666 domain-containing protein</fullName>
    </recommendedName>
</protein>
<reference evidence="3 4" key="1">
    <citation type="submission" date="2021-06" db="EMBL/GenBank/DDBJ databases">
        <title>Genome-based taxonomic framework of Microbacterium strains isolated from marine environment, the description of four new species and reclassification of four preexisting species.</title>
        <authorList>
            <person name="Lee S.D."/>
            <person name="Kim S.-M."/>
            <person name="Byeon Y.-S."/>
            <person name="Yang H.L."/>
            <person name="Kim I.S."/>
        </authorList>
    </citation>
    <scope>NUCLEOTIDE SEQUENCE [LARGE SCALE GENOMIC DNA]</scope>
    <source>
        <strain evidence="3 4">KSW4-10</strain>
    </source>
</reference>
<accession>A0ABY4IXX1</accession>
<evidence type="ECO:0000256" key="1">
    <source>
        <dbReference type="SAM" id="MobiDB-lite"/>
    </source>
</evidence>
<dbReference type="RefSeq" id="WP_261812305.1">
    <property type="nucleotide sequence ID" value="NZ_CP078078.1"/>
</dbReference>
<dbReference type="EMBL" id="CP078078">
    <property type="protein sequence ID" value="UPL17155.1"/>
    <property type="molecule type" value="Genomic_DNA"/>
</dbReference>
<dbReference type="Proteomes" id="UP000830631">
    <property type="component" value="Chromosome"/>
</dbReference>
<organism evidence="3 4">
    <name type="scientific">Microbacterium aurugineum</name>
    <dbReference type="NCBI Taxonomy" id="2851642"/>
    <lineage>
        <taxon>Bacteria</taxon>
        <taxon>Bacillati</taxon>
        <taxon>Actinomycetota</taxon>
        <taxon>Actinomycetes</taxon>
        <taxon>Micrococcales</taxon>
        <taxon>Microbacteriaceae</taxon>
        <taxon>Microbacterium</taxon>
    </lineage>
</organism>